<dbReference type="PANTHER" id="PTHR18934">
    <property type="entry name" value="ATP-DEPENDENT RNA HELICASE"/>
    <property type="match status" value="1"/>
</dbReference>
<keyword evidence="5" id="KW-0472">Membrane</keyword>
<evidence type="ECO:0000256" key="1">
    <source>
        <dbReference type="ARBA" id="ARBA00012552"/>
    </source>
</evidence>
<keyword evidence="8" id="KW-1185">Reference proteome</keyword>
<name>A0AAD7PBL3_QUISA</name>
<evidence type="ECO:0000313" key="7">
    <source>
        <dbReference type="EMBL" id="KAJ7948825.1"/>
    </source>
</evidence>
<comment type="caution">
    <text evidence="7">The sequence shown here is derived from an EMBL/GenBank/DDBJ whole genome shotgun (WGS) entry which is preliminary data.</text>
</comment>
<dbReference type="PROSITE" id="PS51192">
    <property type="entry name" value="HELICASE_ATP_BIND_1"/>
    <property type="match status" value="1"/>
</dbReference>
<keyword evidence="7" id="KW-0347">Helicase</keyword>
<dbReference type="GO" id="GO:0003723">
    <property type="term" value="F:RNA binding"/>
    <property type="evidence" value="ECO:0007669"/>
    <property type="project" value="TreeGrafter"/>
</dbReference>
<dbReference type="PANTHER" id="PTHR18934:SF83">
    <property type="entry name" value="PRE-MRNA-SPLICING FACTOR ATP-DEPENDENT RNA HELICASE DHX16"/>
    <property type="match status" value="1"/>
</dbReference>
<dbReference type="EC" id="3.6.4.13" evidence="1"/>
<dbReference type="EMBL" id="JARAOO010000012">
    <property type="protein sequence ID" value="KAJ7948825.1"/>
    <property type="molecule type" value="Genomic_DNA"/>
</dbReference>
<dbReference type="GO" id="GO:0003724">
    <property type="term" value="F:RNA helicase activity"/>
    <property type="evidence" value="ECO:0007669"/>
    <property type="project" value="UniProtKB-EC"/>
</dbReference>
<sequence>MKTYSLLDVADDEDNDSDGQGGSTTATASDSRKASFSSINKKRTLEKKKSRIEYLKKREQKKLEDVKLTEAEYGELRYKKDICENVKNQSELGDIDNTIEYRSQKPMIRKGLLTRRRDLLLLMLMLCSITGMIQVIKKHAKLVREEAGYTKLGRIACTQPRRVAARVSQEMGVKLGHEVGCSIRFEDCTSDKTVIKYMTDGMLLREFIGECDLASYSVVMVDEAHERTLSTDILFGLVKDIACFRPNLKLLILSATLDDEKFSNFSILLQYLKFEVACILLNYTILKLQKLTIWMQLLSQHSSSMKLNHLGIYWFS</sequence>
<dbReference type="InterPro" id="IPR027417">
    <property type="entry name" value="P-loop_NTPase"/>
</dbReference>
<evidence type="ECO:0000256" key="2">
    <source>
        <dbReference type="ARBA" id="ARBA00022801"/>
    </source>
</evidence>
<dbReference type="SMART" id="SM00487">
    <property type="entry name" value="DEXDc"/>
    <property type="match status" value="1"/>
</dbReference>
<evidence type="ECO:0000259" key="6">
    <source>
        <dbReference type="PROSITE" id="PS51192"/>
    </source>
</evidence>
<organism evidence="7 8">
    <name type="scientific">Quillaja saponaria</name>
    <name type="common">Soap bark tree</name>
    <dbReference type="NCBI Taxonomy" id="32244"/>
    <lineage>
        <taxon>Eukaryota</taxon>
        <taxon>Viridiplantae</taxon>
        <taxon>Streptophyta</taxon>
        <taxon>Embryophyta</taxon>
        <taxon>Tracheophyta</taxon>
        <taxon>Spermatophyta</taxon>
        <taxon>Magnoliopsida</taxon>
        <taxon>eudicotyledons</taxon>
        <taxon>Gunneridae</taxon>
        <taxon>Pentapetalae</taxon>
        <taxon>rosids</taxon>
        <taxon>fabids</taxon>
        <taxon>Fabales</taxon>
        <taxon>Quillajaceae</taxon>
        <taxon>Quillaja</taxon>
    </lineage>
</organism>
<dbReference type="InterPro" id="IPR002464">
    <property type="entry name" value="DNA/RNA_helicase_DEAH_CS"/>
</dbReference>
<dbReference type="SUPFAM" id="SSF52540">
    <property type="entry name" value="P-loop containing nucleoside triphosphate hydrolases"/>
    <property type="match status" value="1"/>
</dbReference>
<evidence type="ECO:0000256" key="5">
    <source>
        <dbReference type="SAM" id="Phobius"/>
    </source>
</evidence>
<feature type="domain" description="Helicase ATP-binding" evidence="6">
    <location>
        <begin position="110"/>
        <end position="275"/>
    </location>
</feature>
<dbReference type="GO" id="GO:0016787">
    <property type="term" value="F:hydrolase activity"/>
    <property type="evidence" value="ECO:0007669"/>
    <property type="project" value="UniProtKB-KW"/>
</dbReference>
<evidence type="ECO:0000256" key="4">
    <source>
        <dbReference type="SAM" id="MobiDB-lite"/>
    </source>
</evidence>
<dbReference type="InterPro" id="IPR014001">
    <property type="entry name" value="Helicase_ATP-bd"/>
</dbReference>
<dbReference type="PROSITE" id="PS00690">
    <property type="entry name" value="DEAH_ATP_HELICASE"/>
    <property type="match status" value="1"/>
</dbReference>
<dbReference type="KEGG" id="qsa:O6P43_029253"/>
<protein>
    <recommendedName>
        <fullName evidence="1">RNA helicase</fullName>
        <ecNumber evidence="1">3.6.4.13</ecNumber>
    </recommendedName>
</protein>
<reference evidence="7" key="1">
    <citation type="journal article" date="2023" name="Science">
        <title>Elucidation of the pathway for biosynthesis of saponin adjuvants from the soapbark tree.</title>
        <authorList>
            <person name="Reed J."/>
            <person name="Orme A."/>
            <person name="El-Demerdash A."/>
            <person name="Owen C."/>
            <person name="Martin L.B.B."/>
            <person name="Misra R.C."/>
            <person name="Kikuchi S."/>
            <person name="Rejzek M."/>
            <person name="Martin A.C."/>
            <person name="Harkess A."/>
            <person name="Leebens-Mack J."/>
            <person name="Louveau T."/>
            <person name="Stephenson M.J."/>
            <person name="Osbourn A."/>
        </authorList>
    </citation>
    <scope>NUCLEOTIDE SEQUENCE</scope>
    <source>
        <strain evidence="7">S10</strain>
    </source>
</reference>
<proteinExistence type="predicted"/>
<accession>A0AAD7PBL3</accession>
<keyword evidence="5" id="KW-1133">Transmembrane helix</keyword>
<feature type="compositionally biased region" description="Polar residues" evidence="4">
    <location>
        <begin position="23"/>
        <end position="39"/>
    </location>
</feature>
<keyword evidence="7" id="KW-0547">Nucleotide-binding</keyword>
<evidence type="ECO:0000313" key="8">
    <source>
        <dbReference type="Proteomes" id="UP001163823"/>
    </source>
</evidence>
<keyword evidence="5" id="KW-0812">Transmembrane</keyword>
<keyword evidence="7" id="KW-0067">ATP-binding</keyword>
<feature type="transmembrane region" description="Helical" evidence="5">
    <location>
        <begin position="119"/>
        <end position="136"/>
    </location>
</feature>
<evidence type="ECO:0000256" key="3">
    <source>
        <dbReference type="ARBA" id="ARBA00047984"/>
    </source>
</evidence>
<gene>
    <name evidence="7" type="ORF">O6P43_029253</name>
</gene>
<dbReference type="Proteomes" id="UP001163823">
    <property type="component" value="Chromosome 12"/>
</dbReference>
<comment type="catalytic activity">
    <reaction evidence="3">
        <text>ATP + H2O = ADP + phosphate + H(+)</text>
        <dbReference type="Rhea" id="RHEA:13065"/>
        <dbReference type="ChEBI" id="CHEBI:15377"/>
        <dbReference type="ChEBI" id="CHEBI:15378"/>
        <dbReference type="ChEBI" id="CHEBI:30616"/>
        <dbReference type="ChEBI" id="CHEBI:43474"/>
        <dbReference type="ChEBI" id="CHEBI:456216"/>
        <dbReference type="EC" id="3.6.4.13"/>
    </reaction>
</comment>
<dbReference type="AlphaFoldDB" id="A0AAD7PBL3"/>
<keyword evidence="2" id="KW-0378">Hydrolase</keyword>
<feature type="region of interest" description="Disordered" evidence="4">
    <location>
        <begin position="1"/>
        <end position="42"/>
    </location>
</feature>
<dbReference type="Gene3D" id="3.40.50.300">
    <property type="entry name" value="P-loop containing nucleotide triphosphate hydrolases"/>
    <property type="match status" value="1"/>
</dbReference>
<dbReference type="GO" id="GO:0071013">
    <property type="term" value="C:catalytic step 2 spliceosome"/>
    <property type="evidence" value="ECO:0007669"/>
    <property type="project" value="TreeGrafter"/>
</dbReference>